<gene>
    <name evidence="1" type="ordered locus">trd_0145</name>
</gene>
<evidence type="ECO:0000313" key="1">
    <source>
        <dbReference type="EMBL" id="ACM05782.1"/>
    </source>
</evidence>
<dbReference type="RefSeq" id="WP_012641558.1">
    <property type="nucleotide sequence ID" value="NC_011959.1"/>
</dbReference>
<evidence type="ECO:0000313" key="2">
    <source>
        <dbReference type="Proteomes" id="UP000000447"/>
    </source>
</evidence>
<protein>
    <submittedName>
        <fullName evidence="1">Uncharacterized protein</fullName>
    </submittedName>
</protein>
<keyword evidence="2" id="KW-1185">Reference proteome</keyword>
<dbReference type="STRING" id="309801.trd_0145"/>
<dbReference type="OrthoDB" id="4773562at2"/>
<accession>B9KXF8</accession>
<dbReference type="HOGENOM" id="CLU_2397826_0_0_0"/>
<name>B9KXF8_THERP</name>
<sequence length="99" mass="11395">MSMRCPYCDFAGDRPTIHVHLAEAHADRLAFSWHERSGYAIATVRCPLCGASWDQPLRKARRDPGFLDEYAYEIRLVLFDLLLHHIRGEHETEGEARDG</sequence>
<proteinExistence type="predicted"/>
<dbReference type="KEGG" id="tro:trd_0145"/>
<dbReference type="AlphaFoldDB" id="B9KXF8"/>
<dbReference type="eggNOG" id="ENOG502ZJDS">
    <property type="taxonomic scope" value="Bacteria"/>
</dbReference>
<dbReference type="Proteomes" id="UP000000447">
    <property type="component" value="Chromosome"/>
</dbReference>
<dbReference type="EMBL" id="CP001275">
    <property type="protein sequence ID" value="ACM05782.1"/>
    <property type="molecule type" value="Genomic_DNA"/>
</dbReference>
<reference evidence="1 2" key="1">
    <citation type="journal article" date="2009" name="PLoS ONE">
        <title>Complete genome sequence of the aerobic CO-oxidizing thermophile Thermomicrobium roseum.</title>
        <authorList>
            <person name="Wu D."/>
            <person name="Raymond J."/>
            <person name="Wu M."/>
            <person name="Chatterji S."/>
            <person name="Ren Q."/>
            <person name="Graham J.E."/>
            <person name="Bryant D.A."/>
            <person name="Robb F."/>
            <person name="Colman A."/>
            <person name="Tallon L.J."/>
            <person name="Badger J.H."/>
            <person name="Madupu R."/>
            <person name="Ward N.L."/>
            <person name="Eisen J.A."/>
        </authorList>
    </citation>
    <scope>NUCLEOTIDE SEQUENCE [LARGE SCALE GENOMIC DNA]</scope>
    <source>
        <strain evidence="2">ATCC 27502 / DSM 5159 / P-2</strain>
    </source>
</reference>
<organism evidence="1 2">
    <name type="scientific">Thermomicrobium roseum (strain ATCC 27502 / DSM 5159 / P-2)</name>
    <dbReference type="NCBI Taxonomy" id="309801"/>
    <lineage>
        <taxon>Bacteria</taxon>
        <taxon>Pseudomonadati</taxon>
        <taxon>Thermomicrobiota</taxon>
        <taxon>Thermomicrobia</taxon>
        <taxon>Thermomicrobiales</taxon>
        <taxon>Thermomicrobiaceae</taxon>
        <taxon>Thermomicrobium</taxon>
    </lineage>
</organism>